<feature type="domain" description="Radical SAM core" evidence="6">
    <location>
        <begin position="224"/>
        <end position="449"/>
    </location>
</feature>
<reference evidence="7" key="1">
    <citation type="submission" date="2018-06" db="EMBL/GenBank/DDBJ databases">
        <authorList>
            <person name="Zhirakovskaya E."/>
        </authorList>
    </citation>
    <scope>NUCLEOTIDE SEQUENCE</scope>
</reference>
<dbReference type="GO" id="GO:0005829">
    <property type="term" value="C:cytosol"/>
    <property type="evidence" value="ECO:0007669"/>
    <property type="project" value="TreeGrafter"/>
</dbReference>
<dbReference type="PANTHER" id="PTHR43409:SF16">
    <property type="entry name" value="SLR0320 PROTEIN"/>
    <property type="match status" value="1"/>
</dbReference>
<gene>
    <name evidence="7" type="ORF">MNBD_GAMMA09-1429</name>
</gene>
<dbReference type="CDD" id="cd01335">
    <property type="entry name" value="Radical_SAM"/>
    <property type="match status" value="1"/>
</dbReference>
<name>A0A3B0XF54_9ZZZZ</name>
<protein>
    <recommendedName>
        <fullName evidence="6">Radical SAM core domain-containing protein</fullName>
    </recommendedName>
</protein>
<dbReference type="InterPro" id="IPR034466">
    <property type="entry name" value="Methyltransferase_Class_B"/>
</dbReference>
<dbReference type="InterPro" id="IPR058240">
    <property type="entry name" value="rSAM_sf"/>
</dbReference>
<dbReference type="InterPro" id="IPR007197">
    <property type="entry name" value="rSAM"/>
</dbReference>
<dbReference type="InterPro" id="IPR006638">
    <property type="entry name" value="Elp3/MiaA/NifB-like_rSAM"/>
</dbReference>
<dbReference type="GO" id="GO:0046872">
    <property type="term" value="F:metal ion binding"/>
    <property type="evidence" value="ECO:0007669"/>
    <property type="project" value="UniProtKB-KW"/>
</dbReference>
<keyword evidence="4" id="KW-0408">Iron</keyword>
<proteinExistence type="predicted"/>
<evidence type="ECO:0000256" key="2">
    <source>
        <dbReference type="ARBA" id="ARBA00022691"/>
    </source>
</evidence>
<evidence type="ECO:0000256" key="3">
    <source>
        <dbReference type="ARBA" id="ARBA00022723"/>
    </source>
</evidence>
<evidence type="ECO:0000259" key="6">
    <source>
        <dbReference type="PROSITE" id="PS51918"/>
    </source>
</evidence>
<dbReference type="AlphaFoldDB" id="A0A3B0XF54"/>
<evidence type="ECO:0000313" key="7">
    <source>
        <dbReference type="EMBL" id="VAW66945.1"/>
    </source>
</evidence>
<dbReference type="SUPFAM" id="SSF102114">
    <property type="entry name" value="Radical SAM enzymes"/>
    <property type="match status" value="1"/>
</dbReference>
<dbReference type="GO" id="GO:0051539">
    <property type="term" value="F:4 iron, 4 sulfur cluster binding"/>
    <property type="evidence" value="ECO:0007669"/>
    <property type="project" value="UniProtKB-KW"/>
</dbReference>
<dbReference type="SMART" id="SM00729">
    <property type="entry name" value="Elp3"/>
    <property type="match status" value="1"/>
</dbReference>
<dbReference type="SFLD" id="SFLDS00029">
    <property type="entry name" value="Radical_SAM"/>
    <property type="match status" value="1"/>
</dbReference>
<evidence type="ECO:0000256" key="1">
    <source>
        <dbReference type="ARBA" id="ARBA00001966"/>
    </source>
</evidence>
<keyword evidence="2" id="KW-0949">S-adenosyl-L-methionine</keyword>
<dbReference type="GO" id="GO:0003824">
    <property type="term" value="F:catalytic activity"/>
    <property type="evidence" value="ECO:0007669"/>
    <property type="project" value="InterPro"/>
</dbReference>
<comment type="cofactor">
    <cofactor evidence="1">
        <name>[4Fe-4S] cluster</name>
        <dbReference type="ChEBI" id="CHEBI:49883"/>
    </cofactor>
</comment>
<dbReference type="PROSITE" id="PS51918">
    <property type="entry name" value="RADICAL_SAM"/>
    <property type="match status" value="1"/>
</dbReference>
<dbReference type="InterPro" id="IPR051198">
    <property type="entry name" value="BchE-like"/>
</dbReference>
<accession>A0A3B0XF54</accession>
<evidence type="ECO:0000256" key="5">
    <source>
        <dbReference type="ARBA" id="ARBA00023014"/>
    </source>
</evidence>
<organism evidence="7">
    <name type="scientific">hydrothermal vent metagenome</name>
    <dbReference type="NCBI Taxonomy" id="652676"/>
    <lineage>
        <taxon>unclassified sequences</taxon>
        <taxon>metagenomes</taxon>
        <taxon>ecological metagenomes</taxon>
    </lineage>
</organism>
<dbReference type="SFLD" id="SFLDG01082">
    <property type="entry name" value="B12-binding_domain_containing"/>
    <property type="match status" value="1"/>
</dbReference>
<keyword evidence="3" id="KW-0479">Metal-binding</keyword>
<dbReference type="Gene3D" id="3.20.20.70">
    <property type="entry name" value="Aldolase class I"/>
    <property type="match status" value="1"/>
</dbReference>
<dbReference type="EMBL" id="UOFI01000089">
    <property type="protein sequence ID" value="VAW66945.1"/>
    <property type="molecule type" value="Genomic_DNA"/>
</dbReference>
<sequence length="524" mass="60346">MVEGVRSVLYVRLPVWKIYPGGVVYVADFIHKQRAGVEQNILDLALIEKSRQREVLKQRLLELKPDVVAFSWRNMQTFGPHPENDALDVVMNYDHSPNLWRKVKAAKDAIGIIYDYGRSRINNFRFLSLVRKLLPDSRIVVGGTAVSIFAKYITKKCPTNTVVVVGEGEPAMLSIVDGEETPQGHVYCIDKNSRITHHPAEESFDLARLTAVDFKYIESIFAEFREYTDGYMGVHTKRGCPFKCQFCLYNKIEGARQRYRDPVEVAREVEMLNKEYGVTKIWFTDAQFCSTRRSIKHVEQVLDEMIRRKTRVQWTGYLRLNYLTPEIARKMLKSGLSSIDLSFTGTQDVIDKLTLGYKLEQQMEAFKIFKQAGFTDQKVKLYMPLNAPGETRETLLATIDKINELYEMFGRDNVLPFIFFVGIQPNTPIEQQLLKQGYLKQGYNPLTLNPFAIKRLLYNPNPLGRLIGRAYLEALEASKSEDEYIGRATMEILHRELRQGKIVVDASVIKKSADKLSEYYEQTL</sequence>
<dbReference type="Pfam" id="PF04055">
    <property type="entry name" value="Radical_SAM"/>
    <property type="match status" value="1"/>
</dbReference>
<keyword evidence="5" id="KW-0411">Iron-sulfur</keyword>
<dbReference type="InterPro" id="IPR013785">
    <property type="entry name" value="Aldolase_TIM"/>
</dbReference>
<dbReference type="PANTHER" id="PTHR43409">
    <property type="entry name" value="ANAEROBIC MAGNESIUM-PROTOPORPHYRIN IX MONOMETHYL ESTER CYCLASE-RELATED"/>
    <property type="match status" value="1"/>
</dbReference>
<dbReference type="SFLD" id="SFLDG01123">
    <property type="entry name" value="methyltransferase_(Class_B)"/>
    <property type="match status" value="1"/>
</dbReference>
<evidence type="ECO:0000256" key="4">
    <source>
        <dbReference type="ARBA" id="ARBA00023004"/>
    </source>
</evidence>